<accession>A0A016U4I8</accession>
<organism evidence="1 2">
    <name type="scientific">Ancylostoma ceylanicum</name>
    <dbReference type="NCBI Taxonomy" id="53326"/>
    <lineage>
        <taxon>Eukaryota</taxon>
        <taxon>Metazoa</taxon>
        <taxon>Ecdysozoa</taxon>
        <taxon>Nematoda</taxon>
        <taxon>Chromadorea</taxon>
        <taxon>Rhabditida</taxon>
        <taxon>Rhabditina</taxon>
        <taxon>Rhabditomorpha</taxon>
        <taxon>Strongyloidea</taxon>
        <taxon>Ancylostomatidae</taxon>
        <taxon>Ancylostomatinae</taxon>
        <taxon>Ancylostoma</taxon>
    </lineage>
</organism>
<comment type="caution">
    <text evidence="1">The sequence shown here is derived from an EMBL/GenBank/DDBJ whole genome shotgun (WGS) entry which is preliminary data.</text>
</comment>
<sequence>MIKNHTLDIWKERRQSTNSGLRRSILEFFPGQQADHFLLTSCLSGNSGYEIFQSSEKTIISNYFGVRFSNSRSRYSQIGFIVLKKQSLYDSHLTSSCPVCVARCLLISRMKACLLALLALPSVFAVRCYDYISTNDNRNTMKSWVDCPYEAQFCFKSYIEQHDMNNEKTWLASRSCGTPNLCTVGVFSTYQSSSVLDLVHLSLQTHTPVSDVCLIERPHGCFDLIVSQSG</sequence>
<reference evidence="2" key="1">
    <citation type="journal article" date="2015" name="Nat. Genet.">
        <title>The genome and transcriptome of the zoonotic hookworm Ancylostoma ceylanicum identify infection-specific gene families.</title>
        <authorList>
            <person name="Schwarz E.M."/>
            <person name="Hu Y."/>
            <person name="Antoshechkin I."/>
            <person name="Miller M.M."/>
            <person name="Sternberg P.W."/>
            <person name="Aroian R.V."/>
        </authorList>
    </citation>
    <scope>NUCLEOTIDE SEQUENCE</scope>
    <source>
        <strain evidence="2">HY135</strain>
    </source>
</reference>
<evidence type="ECO:0000313" key="2">
    <source>
        <dbReference type="Proteomes" id="UP000024635"/>
    </source>
</evidence>
<dbReference type="SUPFAM" id="SSF57302">
    <property type="entry name" value="Snake toxin-like"/>
    <property type="match status" value="1"/>
</dbReference>
<evidence type="ECO:0000313" key="1">
    <source>
        <dbReference type="EMBL" id="EYC10030.1"/>
    </source>
</evidence>
<proteinExistence type="predicted"/>
<protein>
    <submittedName>
        <fullName evidence="1">Uncharacterized protein</fullName>
    </submittedName>
</protein>
<dbReference type="AlphaFoldDB" id="A0A016U4I8"/>
<name>A0A016U4I8_9BILA</name>
<keyword evidence="2" id="KW-1185">Reference proteome</keyword>
<dbReference type="EMBL" id="JARK01001393">
    <property type="protein sequence ID" value="EYC10030.1"/>
    <property type="molecule type" value="Genomic_DNA"/>
</dbReference>
<gene>
    <name evidence="1" type="primary">Acey_s0057.g2728</name>
    <name evidence="1" type="synonym">Acey-ZK863.8</name>
    <name evidence="1" type="ORF">Y032_0057g2728</name>
</gene>
<dbReference type="InterPro" id="IPR045860">
    <property type="entry name" value="Snake_toxin-like_sf"/>
</dbReference>
<dbReference type="Proteomes" id="UP000024635">
    <property type="component" value="Unassembled WGS sequence"/>
</dbReference>
<dbReference type="OrthoDB" id="5825620at2759"/>